<evidence type="ECO:0000313" key="1">
    <source>
        <dbReference type="EMBL" id="CDX60458.1"/>
    </source>
</evidence>
<dbReference type="EMBL" id="CCNE01000032">
    <property type="protein sequence ID" value="CDX60458.1"/>
    <property type="molecule type" value="Genomic_DNA"/>
</dbReference>
<dbReference type="Proteomes" id="UP000046122">
    <property type="component" value="Unassembled WGS sequence"/>
</dbReference>
<sequence length="60" mass="6457">MAQQDNDYDCGVFVLDATRALTARLAEAEPPTGRPLHLDTLVADRQALLGRLRPLIGSGP</sequence>
<reference evidence="1 2" key="1">
    <citation type="submission" date="2014-08" db="EMBL/GenBank/DDBJ databases">
        <authorList>
            <person name="Moulin Lionel"/>
        </authorList>
    </citation>
    <scope>NUCLEOTIDE SEQUENCE [LARGE SCALE GENOMIC DNA]</scope>
</reference>
<organism evidence="1 2">
    <name type="scientific">Mesorhizobium plurifarium</name>
    <dbReference type="NCBI Taxonomy" id="69974"/>
    <lineage>
        <taxon>Bacteria</taxon>
        <taxon>Pseudomonadati</taxon>
        <taxon>Pseudomonadota</taxon>
        <taxon>Alphaproteobacteria</taxon>
        <taxon>Hyphomicrobiales</taxon>
        <taxon>Phyllobacteriaceae</taxon>
        <taxon>Mesorhizobium</taxon>
    </lineage>
</organism>
<dbReference type="AlphaFoldDB" id="A0A090GVL0"/>
<gene>
    <name evidence="1" type="ORF">MPL3365_380014</name>
</gene>
<accession>A0A090GVL0</accession>
<dbReference type="Gene3D" id="3.40.395.10">
    <property type="entry name" value="Adenoviral Proteinase, Chain A"/>
    <property type="match status" value="1"/>
</dbReference>
<name>A0A090GVL0_MESPL</name>
<dbReference type="InterPro" id="IPR038765">
    <property type="entry name" value="Papain-like_cys_pep_sf"/>
</dbReference>
<proteinExistence type="predicted"/>
<evidence type="ECO:0000313" key="2">
    <source>
        <dbReference type="Proteomes" id="UP000046122"/>
    </source>
</evidence>
<dbReference type="SUPFAM" id="SSF54001">
    <property type="entry name" value="Cysteine proteinases"/>
    <property type="match status" value="1"/>
</dbReference>
<protein>
    <submittedName>
        <fullName evidence="1">Uncharacterized protein</fullName>
    </submittedName>
</protein>